<dbReference type="EMBL" id="HACG01000796">
    <property type="protein sequence ID" value="CEK47661.1"/>
    <property type="molecule type" value="Transcribed_RNA"/>
</dbReference>
<proteinExistence type="predicted"/>
<protein>
    <submittedName>
        <fullName evidence="1">Uncharacterized protein</fullName>
    </submittedName>
</protein>
<reference evidence="1" key="1">
    <citation type="submission" date="2014-12" db="EMBL/GenBank/DDBJ databases">
        <title>Insight into the proteome of Arion vulgaris.</title>
        <authorList>
            <person name="Aradska J."/>
            <person name="Bulat T."/>
            <person name="Smidak R."/>
            <person name="Sarate P."/>
            <person name="Gangsoo J."/>
            <person name="Sialana F."/>
            <person name="Bilban M."/>
            <person name="Lubec G."/>
        </authorList>
    </citation>
    <scope>NUCLEOTIDE SEQUENCE</scope>
    <source>
        <tissue evidence="1">Skin</tissue>
    </source>
</reference>
<feature type="non-terminal residue" evidence="1">
    <location>
        <position position="1"/>
    </location>
</feature>
<feature type="non-terminal residue" evidence="1">
    <location>
        <position position="69"/>
    </location>
</feature>
<name>A0A0B6XVU5_9EUPU</name>
<organism evidence="1">
    <name type="scientific">Arion vulgaris</name>
    <dbReference type="NCBI Taxonomy" id="1028688"/>
    <lineage>
        <taxon>Eukaryota</taxon>
        <taxon>Metazoa</taxon>
        <taxon>Spiralia</taxon>
        <taxon>Lophotrochozoa</taxon>
        <taxon>Mollusca</taxon>
        <taxon>Gastropoda</taxon>
        <taxon>Heterobranchia</taxon>
        <taxon>Euthyneura</taxon>
        <taxon>Panpulmonata</taxon>
        <taxon>Eupulmonata</taxon>
        <taxon>Stylommatophora</taxon>
        <taxon>Helicina</taxon>
        <taxon>Arionoidea</taxon>
        <taxon>Arionidae</taxon>
        <taxon>Arion</taxon>
    </lineage>
</organism>
<gene>
    <name evidence="1" type="primary">ORF1876</name>
</gene>
<sequence length="69" mass="7631">VGLIIFHQKLGNVIIFITDSNHHRSNPILPPLSVAVIIKLYMLRSSLSRTCFSKISPESASMLKIIAIS</sequence>
<dbReference type="AlphaFoldDB" id="A0A0B6XVU5"/>
<accession>A0A0B6XVU5</accession>
<evidence type="ECO:0000313" key="1">
    <source>
        <dbReference type="EMBL" id="CEK47661.1"/>
    </source>
</evidence>